<evidence type="ECO:0000259" key="1">
    <source>
        <dbReference type="Pfam" id="PF20464"/>
    </source>
</evidence>
<proteinExistence type="predicted"/>
<dbReference type="AlphaFoldDB" id="A0A5C5WHX1"/>
<evidence type="ECO:0000313" key="2">
    <source>
        <dbReference type="EMBL" id="TWT50404.1"/>
    </source>
</evidence>
<reference evidence="2 3" key="1">
    <citation type="submission" date="2019-02" db="EMBL/GenBank/DDBJ databases">
        <title>Deep-cultivation of Planctomycetes and their phenomic and genomic characterization uncovers novel biology.</title>
        <authorList>
            <person name="Wiegand S."/>
            <person name="Jogler M."/>
            <person name="Boedeker C."/>
            <person name="Pinto D."/>
            <person name="Vollmers J."/>
            <person name="Rivas-Marin E."/>
            <person name="Kohn T."/>
            <person name="Peeters S.H."/>
            <person name="Heuer A."/>
            <person name="Rast P."/>
            <person name="Oberbeckmann S."/>
            <person name="Bunk B."/>
            <person name="Jeske O."/>
            <person name="Meyerdierks A."/>
            <person name="Storesund J.E."/>
            <person name="Kallscheuer N."/>
            <person name="Luecker S."/>
            <person name="Lage O.M."/>
            <person name="Pohl T."/>
            <person name="Merkel B.J."/>
            <person name="Hornburger P."/>
            <person name="Mueller R.-W."/>
            <person name="Bruemmer F."/>
            <person name="Labrenz M."/>
            <person name="Spormann A.M."/>
            <person name="Op Den Camp H."/>
            <person name="Overmann J."/>
            <person name="Amann R."/>
            <person name="Jetten M.S.M."/>
            <person name="Mascher T."/>
            <person name="Medema M.H."/>
            <person name="Devos D.P."/>
            <person name="Kaster A.-K."/>
            <person name="Ovreas L."/>
            <person name="Rohde M."/>
            <person name="Galperin M.Y."/>
            <person name="Jogler C."/>
        </authorList>
    </citation>
    <scope>NUCLEOTIDE SEQUENCE [LARGE SCALE GENOMIC DNA]</scope>
    <source>
        <strain evidence="2 3">Pla22</strain>
    </source>
</reference>
<keyword evidence="3" id="KW-1185">Reference proteome</keyword>
<name>A0A5C5WHX1_9BACT</name>
<gene>
    <name evidence="2" type="ORF">Pla22_31470</name>
</gene>
<accession>A0A5C5WHX1</accession>
<dbReference type="InterPro" id="IPR046817">
    <property type="entry name" value="MmeI_N"/>
</dbReference>
<dbReference type="EMBL" id="SJPI01000002">
    <property type="protein sequence ID" value="TWT50404.1"/>
    <property type="molecule type" value="Genomic_DNA"/>
</dbReference>
<dbReference type="Pfam" id="PF20464">
    <property type="entry name" value="MmeI_N"/>
    <property type="match status" value="1"/>
</dbReference>
<organism evidence="2 3">
    <name type="scientific">Rubripirellula amarantea</name>
    <dbReference type="NCBI Taxonomy" id="2527999"/>
    <lineage>
        <taxon>Bacteria</taxon>
        <taxon>Pseudomonadati</taxon>
        <taxon>Planctomycetota</taxon>
        <taxon>Planctomycetia</taxon>
        <taxon>Pirellulales</taxon>
        <taxon>Pirellulaceae</taxon>
        <taxon>Rubripirellula</taxon>
    </lineage>
</organism>
<feature type="domain" description="MmeI-like N-terminal" evidence="1">
    <location>
        <begin position="11"/>
        <end position="91"/>
    </location>
</feature>
<comment type="caution">
    <text evidence="2">The sequence shown here is derived from an EMBL/GenBank/DDBJ whole genome shotgun (WGS) entry which is preliminary data.</text>
</comment>
<dbReference type="Proteomes" id="UP000316598">
    <property type="component" value="Unassembled WGS sequence"/>
</dbReference>
<sequence length="117" mass="13444">MPLSFNEIRSNSIEFAKEWAGESRENGEVKNFWDQFLRIFGLNRHLIASLEETVKKIKVPSGFIDVFMEAVLLAGHRSAGKDLTKAASQAFECTNVFPPRWSRRRNHAGRSRGQHER</sequence>
<protein>
    <recommendedName>
        <fullName evidence="1">MmeI-like N-terminal domain-containing protein</fullName>
    </recommendedName>
</protein>
<evidence type="ECO:0000313" key="3">
    <source>
        <dbReference type="Proteomes" id="UP000316598"/>
    </source>
</evidence>